<name>A0A2M6IV02_9BACT</name>
<comment type="caution">
    <text evidence="1">The sequence shown here is derived from an EMBL/GenBank/DDBJ whole genome shotgun (WGS) entry which is preliminary data.</text>
</comment>
<sequence>MVDQGFDGLPHTEPIDAYREPLLQAFCFGARKQLDEARIEYSAETPLNQPLSADNPHLTEYIRQNYPAFFDTQLSVFEGVLFSLDDERTFCSNDVLKLFIVTLQRNGSNINYIHERLHAVFSNIFPPEIQKYFGTFLSGERLKTIIKQVVSGETELEDSIIISQLDQAITLSAALSGKLSKNASGSEALFSFMDAGDISEMMKRREYSLEELVAEKSSQFPEPSHNLKYSLQIPTYNEMPESDTEGNQRGNLADYLMSVFVSISKSGIDPSEVEVLCNINNRHDPSRPIFSDDFPYATKGNVHSLQLLTALQVFSQSKLDEDSPERIIDAFEWLPKTQLDKRQESIRSFYVRLFNSARNLYQKGLSVQAVDCTDGSFIAYENKRKSHPVNGQGARRRLLQEIAIRRFGIARKENPMLRADTQWHLANDADAKISPTMFSDIQTITQNTAGSQIIAAPMRMAEDPNSPQKDTNYSHIEISRGAYGLRDLINLVKEFGITNQSERFPKFVPSVTRFAINESAVREGSVLWSIRKDMGEDANFMRKSIANSTFIAAHDPFSTVSDRIRDQSYGGASASVKDITNVFAKKEPQISHALSEAITRTCRSANLNLETPAKPMSVRDFSAFFIKALRSRAFTDQEKALVEEIESIKRDSFPRSIKNYEKTQYTQELWNVWKGIVKIVYLPATDYPNLNKLLTIFSSNIHEVEAQYNSTSLNII</sequence>
<dbReference type="Proteomes" id="UP000231056">
    <property type="component" value="Unassembled WGS sequence"/>
</dbReference>
<dbReference type="EMBL" id="PCVM01000025">
    <property type="protein sequence ID" value="PIQ73682.1"/>
    <property type="molecule type" value="Genomic_DNA"/>
</dbReference>
<proteinExistence type="predicted"/>
<organism evidence="1 2">
    <name type="scientific">Candidatus Roizmanbacteria bacterium CG11_big_fil_rev_8_21_14_0_20_36_8</name>
    <dbReference type="NCBI Taxonomy" id="1974856"/>
    <lineage>
        <taxon>Bacteria</taxon>
        <taxon>Candidatus Roizmaniibacteriota</taxon>
    </lineage>
</organism>
<protein>
    <submittedName>
        <fullName evidence="1">Uncharacterized protein</fullName>
    </submittedName>
</protein>
<reference evidence="1 2" key="1">
    <citation type="submission" date="2017-09" db="EMBL/GenBank/DDBJ databases">
        <title>Depth-based differentiation of microbial function through sediment-hosted aquifers and enrichment of novel symbionts in the deep terrestrial subsurface.</title>
        <authorList>
            <person name="Probst A.J."/>
            <person name="Ladd B."/>
            <person name="Jarett J.K."/>
            <person name="Geller-Mcgrath D.E."/>
            <person name="Sieber C.M."/>
            <person name="Emerson J.B."/>
            <person name="Anantharaman K."/>
            <person name="Thomas B.C."/>
            <person name="Malmstrom R."/>
            <person name="Stieglmeier M."/>
            <person name="Klingl A."/>
            <person name="Woyke T."/>
            <person name="Ryan C.M."/>
            <person name="Banfield J.F."/>
        </authorList>
    </citation>
    <scope>NUCLEOTIDE SEQUENCE [LARGE SCALE GENOMIC DNA]</scope>
    <source>
        <strain evidence="1">CG11_big_fil_rev_8_21_14_0_20_36_8</strain>
    </source>
</reference>
<gene>
    <name evidence="1" type="ORF">COV58_01160</name>
</gene>
<evidence type="ECO:0000313" key="2">
    <source>
        <dbReference type="Proteomes" id="UP000231056"/>
    </source>
</evidence>
<evidence type="ECO:0000313" key="1">
    <source>
        <dbReference type="EMBL" id="PIQ73682.1"/>
    </source>
</evidence>
<accession>A0A2M6IV02</accession>
<dbReference type="AlphaFoldDB" id="A0A2M6IV02"/>